<evidence type="ECO:0000313" key="9">
    <source>
        <dbReference type="Proteomes" id="UP000218231"/>
    </source>
</evidence>
<feature type="compositionally biased region" description="Basic residues" evidence="7">
    <location>
        <begin position="328"/>
        <end position="339"/>
    </location>
</feature>
<feature type="region of interest" description="Disordered" evidence="7">
    <location>
        <begin position="1"/>
        <end position="74"/>
    </location>
</feature>
<feature type="compositionally biased region" description="Basic and acidic residues" evidence="7">
    <location>
        <begin position="47"/>
        <end position="59"/>
    </location>
</feature>
<proteinExistence type="inferred from homology"/>
<sequence length="339" mass="39306">MVKFGRKRGVNARLDTYKKQQQKKMADEEILEESDASHGYSSDNEAEDKPSNEVEMKDAQEEEESSETDDEEARELQIALRDGLLKSDGLNYIVPKKRPILNKAPELRAKVIRFANNLPWIETVDVTSDMQIDNKLIENDLERELHFYRQAESAVQAAYPKLLKSGVKVLRPSDYYAEMAKSDNHMQKVRKRLLNLQTVKDRQEAYRRMREEKKFAAKVQKEANVKKQTEKKKFTEAVQKHKKGMQAQLENMLNNVKRQGLDRLEDLPEIGRGKKKFSESRKKNFKREYRDKKFGYGGKHGGKKRNDKESFENVFNKRGAAPGFSSAKGKKFGKGKGRR</sequence>
<dbReference type="PANTHER" id="PTHR13028:SF0">
    <property type="entry name" value="RRNA-PROCESSING PROTEIN EBP2-RELATED"/>
    <property type="match status" value="1"/>
</dbReference>
<feature type="compositionally biased region" description="Basic residues" evidence="7">
    <location>
        <begin position="1"/>
        <end position="10"/>
    </location>
</feature>
<comment type="subcellular location">
    <subcellularLocation>
        <location evidence="2">Nucleus</location>
        <location evidence="2">Nucleolus</location>
    </subcellularLocation>
</comment>
<gene>
    <name evidence="8" type="ORF">WR25_24872</name>
</gene>
<dbReference type="OrthoDB" id="443772at2759"/>
<evidence type="ECO:0000313" key="8">
    <source>
        <dbReference type="EMBL" id="PAV81094.1"/>
    </source>
</evidence>
<dbReference type="Pfam" id="PF05890">
    <property type="entry name" value="Ebp2"/>
    <property type="match status" value="1"/>
</dbReference>
<dbReference type="GO" id="GO:0030687">
    <property type="term" value="C:preribosome, large subunit precursor"/>
    <property type="evidence" value="ECO:0007669"/>
    <property type="project" value="TreeGrafter"/>
</dbReference>
<feature type="region of interest" description="Disordered" evidence="7">
    <location>
        <begin position="272"/>
        <end position="339"/>
    </location>
</feature>
<dbReference type="AlphaFoldDB" id="A0A2A2L4K9"/>
<evidence type="ECO:0000256" key="3">
    <source>
        <dbReference type="ARBA" id="ARBA00007336"/>
    </source>
</evidence>
<name>A0A2A2L4K9_9BILA</name>
<feature type="compositionally biased region" description="Acidic residues" evidence="7">
    <location>
        <begin position="60"/>
        <end position="73"/>
    </location>
</feature>
<dbReference type="EMBL" id="LIAE01007206">
    <property type="protein sequence ID" value="PAV81094.1"/>
    <property type="molecule type" value="Genomic_DNA"/>
</dbReference>
<comment type="similarity">
    <text evidence="3">Belongs to the EBP2 family.</text>
</comment>
<keyword evidence="5" id="KW-0175">Coiled coil</keyword>
<dbReference type="GO" id="GO:0042273">
    <property type="term" value="P:ribosomal large subunit biogenesis"/>
    <property type="evidence" value="ECO:0007669"/>
    <property type="project" value="TreeGrafter"/>
</dbReference>
<evidence type="ECO:0000256" key="7">
    <source>
        <dbReference type="SAM" id="MobiDB-lite"/>
    </source>
</evidence>
<evidence type="ECO:0000256" key="6">
    <source>
        <dbReference type="ARBA" id="ARBA00023242"/>
    </source>
</evidence>
<feature type="compositionally biased region" description="Basic and acidic residues" evidence="7">
    <location>
        <begin position="272"/>
        <end position="294"/>
    </location>
</feature>
<comment type="function">
    <text evidence="1">Required for the processing of the 27S pre-rRNA.</text>
</comment>
<evidence type="ECO:0000256" key="5">
    <source>
        <dbReference type="ARBA" id="ARBA00023054"/>
    </source>
</evidence>
<dbReference type="PANTHER" id="PTHR13028">
    <property type="entry name" value="RRNA PROCESSING PROTEIN EBNA1-BINDING PROTEIN-RELATED"/>
    <property type="match status" value="1"/>
</dbReference>
<dbReference type="GO" id="GO:0005730">
    <property type="term" value="C:nucleolus"/>
    <property type="evidence" value="ECO:0007669"/>
    <property type="project" value="UniProtKB-SubCell"/>
</dbReference>
<protein>
    <submittedName>
        <fullName evidence="8">Uncharacterized protein</fullName>
    </submittedName>
</protein>
<evidence type="ECO:0000256" key="4">
    <source>
        <dbReference type="ARBA" id="ARBA00022517"/>
    </source>
</evidence>
<organism evidence="8 9">
    <name type="scientific">Diploscapter pachys</name>
    <dbReference type="NCBI Taxonomy" id="2018661"/>
    <lineage>
        <taxon>Eukaryota</taxon>
        <taxon>Metazoa</taxon>
        <taxon>Ecdysozoa</taxon>
        <taxon>Nematoda</taxon>
        <taxon>Chromadorea</taxon>
        <taxon>Rhabditida</taxon>
        <taxon>Rhabditina</taxon>
        <taxon>Rhabditomorpha</taxon>
        <taxon>Rhabditoidea</taxon>
        <taxon>Rhabditidae</taxon>
        <taxon>Diploscapter</taxon>
    </lineage>
</organism>
<keyword evidence="4" id="KW-0690">Ribosome biogenesis</keyword>
<dbReference type="InterPro" id="IPR008610">
    <property type="entry name" value="Ebp2"/>
</dbReference>
<evidence type="ECO:0000256" key="2">
    <source>
        <dbReference type="ARBA" id="ARBA00004604"/>
    </source>
</evidence>
<evidence type="ECO:0000256" key="1">
    <source>
        <dbReference type="ARBA" id="ARBA00003387"/>
    </source>
</evidence>
<keyword evidence="9" id="KW-1185">Reference proteome</keyword>
<dbReference type="STRING" id="2018661.A0A2A2L4K9"/>
<dbReference type="GO" id="GO:0034399">
    <property type="term" value="C:nuclear periphery"/>
    <property type="evidence" value="ECO:0007669"/>
    <property type="project" value="TreeGrafter"/>
</dbReference>
<keyword evidence="6" id="KW-0539">Nucleus</keyword>
<accession>A0A2A2L4K9</accession>
<reference evidence="8 9" key="1">
    <citation type="journal article" date="2017" name="Curr. Biol.">
        <title>Genome architecture and evolution of a unichromosomal asexual nematode.</title>
        <authorList>
            <person name="Fradin H."/>
            <person name="Zegar C."/>
            <person name="Gutwein M."/>
            <person name="Lucas J."/>
            <person name="Kovtun M."/>
            <person name="Corcoran D."/>
            <person name="Baugh L.R."/>
            <person name="Kiontke K."/>
            <person name="Gunsalus K."/>
            <person name="Fitch D.H."/>
            <person name="Piano F."/>
        </authorList>
    </citation>
    <scope>NUCLEOTIDE SEQUENCE [LARGE SCALE GENOMIC DNA]</scope>
    <source>
        <strain evidence="8">PF1309</strain>
    </source>
</reference>
<comment type="caution">
    <text evidence="8">The sequence shown here is derived from an EMBL/GenBank/DDBJ whole genome shotgun (WGS) entry which is preliminary data.</text>
</comment>
<dbReference type="Proteomes" id="UP000218231">
    <property type="component" value="Unassembled WGS sequence"/>
</dbReference>
<dbReference type="GO" id="GO:0006364">
    <property type="term" value="P:rRNA processing"/>
    <property type="evidence" value="ECO:0007669"/>
    <property type="project" value="TreeGrafter"/>
</dbReference>